<dbReference type="InterPro" id="IPR026592">
    <property type="entry name" value="BamE"/>
</dbReference>
<name>A0A2P5T108_9GAMM</name>
<dbReference type="Proteomes" id="UP000296153">
    <property type="component" value="Unassembled WGS sequence"/>
</dbReference>
<keyword evidence="1 4" id="KW-0732">Signal</keyword>
<dbReference type="InterPro" id="IPR037873">
    <property type="entry name" value="BamE-like"/>
</dbReference>
<comment type="similarity">
    <text evidence="4">Belongs to the BamE family.</text>
</comment>
<keyword evidence="4" id="KW-0564">Palmitate</keyword>
<dbReference type="GO" id="GO:0030674">
    <property type="term" value="F:protein-macromolecule adaptor activity"/>
    <property type="evidence" value="ECO:0007669"/>
    <property type="project" value="TreeGrafter"/>
</dbReference>
<evidence type="ECO:0000259" key="5">
    <source>
        <dbReference type="Pfam" id="PF04355"/>
    </source>
</evidence>
<dbReference type="HAMAP" id="MF_00925">
    <property type="entry name" value="OM_assembly_BamE"/>
    <property type="match status" value="1"/>
</dbReference>
<dbReference type="NCBIfam" id="NF008585">
    <property type="entry name" value="PRK11548.1"/>
    <property type="match status" value="1"/>
</dbReference>
<dbReference type="EMBL" id="PDKT01000001">
    <property type="protein sequence ID" value="PPI88279.1"/>
    <property type="molecule type" value="Genomic_DNA"/>
</dbReference>
<dbReference type="GO" id="GO:0043165">
    <property type="term" value="P:Gram-negative-bacterium-type cell outer membrane assembly"/>
    <property type="evidence" value="ECO:0007669"/>
    <property type="project" value="UniProtKB-UniRule"/>
</dbReference>
<comment type="caution">
    <text evidence="6">The sequence shown here is derived from an EMBL/GenBank/DDBJ whole genome shotgun (WGS) entry which is preliminary data.</text>
</comment>
<comment type="subunit">
    <text evidence="4">Part of the Bam complex, which is composed of the outer membrane protein BamA, and four lipoproteins BamB, BamC, BamD and BamE.</text>
</comment>
<evidence type="ECO:0000256" key="4">
    <source>
        <dbReference type="HAMAP-Rule" id="MF_00925"/>
    </source>
</evidence>
<evidence type="ECO:0000256" key="2">
    <source>
        <dbReference type="ARBA" id="ARBA00023136"/>
    </source>
</evidence>
<accession>A0A2P5T108</accession>
<dbReference type="AlphaFoldDB" id="A0A2P5T108"/>
<gene>
    <name evidence="4" type="primary">bamE</name>
    <name evidence="6" type="ORF">CRV12_01475</name>
</gene>
<dbReference type="GO" id="GO:1990063">
    <property type="term" value="C:Bam protein complex"/>
    <property type="evidence" value="ECO:0007669"/>
    <property type="project" value="TreeGrafter"/>
</dbReference>
<organism evidence="6 7">
    <name type="scientific">Candidatus Pantoea edessiphila</name>
    <dbReference type="NCBI Taxonomy" id="2044610"/>
    <lineage>
        <taxon>Bacteria</taxon>
        <taxon>Pseudomonadati</taxon>
        <taxon>Pseudomonadota</taxon>
        <taxon>Gammaproteobacteria</taxon>
        <taxon>Enterobacterales</taxon>
        <taxon>Erwiniaceae</taxon>
        <taxon>Pantoea</taxon>
    </lineage>
</organism>
<evidence type="ECO:0000256" key="3">
    <source>
        <dbReference type="ARBA" id="ARBA00023237"/>
    </source>
</evidence>
<dbReference type="RefSeq" id="WP_136130890.1">
    <property type="nucleotide sequence ID" value="NZ_PDKT01000001.1"/>
</dbReference>
<evidence type="ECO:0000313" key="7">
    <source>
        <dbReference type="Proteomes" id="UP000296153"/>
    </source>
</evidence>
<dbReference type="Gene3D" id="3.30.1450.10">
    <property type="match status" value="1"/>
</dbReference>
<feature type="domain" description="Outer membrane protein assembly factor BamE" evidence="5">
    <location>
        <begin position="38"/>
        <end position="106"/>
    </location>
</feature>
<comment type="function">
    <text evidence="4">Part of the outer membrane protein assembly complex, which is involved in assembly and insertion of beta-barrel proteins into the outer membrane.</text>
</comment>
<protein>
    <recommendedName>
        <fullName evidence="4">Outer membrane protein assembly factor BamE</fullName>
    </recommendedName>
</protein>
<proteinExistence type="inferred from homology"/>
<dbReference type="PANTHER" id="PTHR37482:SF1">
    <property type="entry name" value="OUTER MEMBRANE PROTEIN ASSEMBLY FACTOR BAME"/>
    <property type="match status" value="1"/>
</dbReference>
<reference evidence="6 7" key="1">
    <citation type="journal article" date="2018" name="Genome Biol. Evol.">
        <title>Cladogenesis and Genomic Streamlining in Extracellular Endosymbionts of Tropical Stink Bugs.</title>
        <authorList>
            <person name="Otero-Bravo A."/>
            <person name="Goffredi S."/>
            <person name="Sabree Z.L."/>
        </authorList>
    </citation>
    <scope>NUCLEOTIDE SEQUENCE [LARGE SCALE GENOMIC DNA]</scope>
    <source>
        <strain evidence="6 7">SoEE</strain>
    </source>
</reference>
<dbReference type="OrthoDB" id="9808250at2"/>
<comment type="subcellular location">
    <subcellularLocation>
        <location evidence="4">Cell outer membrane</location>
        <topology evidence="4">Lipid-anchor</topology>
    </subcellularLocation>
</comment>
<sequence length="114" mass="13269">MNQKKYFFFVLFIIFFIISGCSGYNIKKIIYDPEINQGNCFMIDNIDKISKGMTQQQVIKILGTPLIKSSFSSDIWYYVSIQKLGYGKSKHQTLILGFNNKGILTYIRNIKDFK</sequence>
<evidence type="ECO:0000313" key="6">
    <source>
        <dbReference type="EMBL" id="PPI88279.1"/>
    </source>
</evidence>
<dbReference type="Pfam" id="PF04355">
    <property type="entry name" value="BamE"/>
    <property type="match status" value="1"/>
</dbReference>
<keyword evidence="4" id="KW-0449">Lipoprotein</keyword>
<evidence type="ECO:0000256" key="1">
    <source>
        <dbReference type="ARBA" id="ARBA00022729"/>
    </source>
</evidence>
<keyword evidence="3 4" id="KW-0998">Cell outer membrane</keyword>
<dbReference type="PANTHER" id="PTHR37482">
    <property type="entry name" value="OUTER MEMBRANE PROTEIN ASSEMBLY FACTOR BAME"/>
    <property type="match status" value="1"/>
</dbReference>
<dbReference type="PROSITE" id="PS51257">
    <property type="entry name" value="PROKAR_LIPOPROTEIN"/>
    <property type="match status" value="1"/>
</dbReference>
<keyword evidence="2 4" id="KW-0472">Membrane</keyword>
<dbReference type="GO" id="GO:0051205">
    <property type="term" value="P:protein insertion into membrane"/>
    <property type="evidence" value="ECO:0007669"/>
    <property type="project" value="UniProtKB-UniRule"/>
</dbReference>
<dbReference type="InterPro" id="IPR007450">
    <property type="entry name" value="BamE_dom"/>
</dbReference>